<dbReference type="EMBL" id="JAKOGI010000364">
    <property type="protein sequence ID" value="KAJ8436128.1"/>
    <property type="molecule type" value="Genomic_DNA"/>
</dbReference>
<name>A0A9Q1K495_9CARY</name>
<keyword evidence="2" id="KW-1185">Reference proteome</keyword>
<proteinExistence type="predicted"/>
<reference evidence="1" key="1">
    <citation type="submission" date="2022-04" db="EMBL/GenBank/DDBJ databases">
        <title>Carnegiea gigantea Genome sequencing and assembly v2.</title>
        <authorList>
            <person name="Copetti D."/>
            <person name="Sanderson M.J."/>
            <person name="Burquez A."/>
            <person name="Wojciechowski M.F."/>
        </authorList>
    </citation>
    <scope>NUCLEOTIDE SEQUENCE</scope>
    <source>
        <strain evidence="1">SGP5-SGP5p</strain>
        <tissue evidence="1">Aerial part</tissue>
    </source>
</reference>
<sequence>MYVNRREEQLHQQSPQGVVGGLTYCALTLNDLLWVFTSSLEPARRSDLREPGPRVTSGLAGCRLGKCAREIESERRKMILLPNFTSTKQANEYVQDTFRWHLRQSSALRPNLLPEDYHGLYSGFDLGVATQYAHDSSIPEIVQAIFYAMVLNDTAELGLSCRIDMNCTMSVLRRLNWAIIET</sequence>
<comment type="caution">
    <text evidence="1">The sequence shown here is derived from an EMBL/GenBank/DDBJ whole genome shotgun (WGS) entry which is preliminary data.</text>
</comment>
<evidence type="ECO:0000313" key="2">
    <source>
        <dbReference type="Proteomes" id="UP001153076"/>
    </source>
</evidence>
<accession>A0A9Q1K495</accession>
<protein>
    <submittedName>
        <fullName evidence="1">Uncharacterized protein</fullName>
    </submittedName>
</protein>
<evidence type="ECO:0000313" key="1">
    <source>
        <dbReference type="EMBL" id="KAJ8436128.1"/>
    </source>
</evidence>
<organism evidence="1 2">
    <name type="scientific">Carnegiea gigantea</name>
    <dbReference type="NCBI Taxonomy" id="171969"/>
    <lineage>
        <taxon>Eukaryota</taxon>
        <taxon>Viridiplantae</taxon>
        <taxon>Streptophyta</taxon>
        <taxon>Embryophyta</taxon>
        <taxon>Tracheophyta</taxon>
        <taxon>Spermatophyta</taxon>
        <taxon>Magnoliopsida</taxon>
        <taxon>eudicotyledons</taxon>
        <taxon>Gunneridae</taxon>
        <taxon>Pentapetalae</taxon>
        <taxon>Caryophyllales</taxon>
        <taxon>Cactineae</taxon>
        <taxon>Cactaceae</taxon>
        <taxon>Cactoideae</taxon>
        <taxon>Echinocereeae</taxon>
        <taxon>Carnegiea</taxon>
    </lineage>
</organism>
<dbReference type="Proteomes" id="UP001153076">
    <property type="component" value="Unassembled WGS sequence"/>
</dbReference>
<dbReference type="AlphaFoldDB" id="A0A9Q1K495"/>
<gene>
    <name evidence="1" type="ORF">Cgig2_001155</name>
</gene>